<evidence type="ECO:0000256" key="1">
    <source>
        <dbReference type="SAM" id="Coils"/>
    </source>
</evidence>
<dbReference type="Pfam" id="PF24924">
    <property type="entry name" value="DUF7745"/>
    <property type="match status" value="1"/>
</dbReference>
<evidence type="ECO:0000259" key="2">
    <source>
        <dbReference type="Pfam" id="PF24924"/>
    </source>
</evidence>
<dbReference type="Proteomes" id="UP000593576">
    <property type="component" value="Unassembled WGS sequence"/>
</dbReference>
<protein>
    <recommendedName>
        <fullName evidence="2">DUF7745 domain-containing protein</fullName>
    </recommendedName>
</protein>
<dbReference type="EMBL" id="JABFAF010279574">
    <property type="protein sequence ID" value="MBA0881605.1"/>
    <property type="molecule type" value="Genomic_DNA"/>
</dbReference>
<dbReference type="PANTHER" id="PTHR48200">
    <property type="entry name" value="PROTEIN, PUTATIVE-RELATED"/>
    <property type="match status" value="1"/>
</dbReference>
<dbReference type="OrthoDB" id="1000158at2759"/>
<keyword evidence="1" id="KW-0175">Coiled coil</keyword>
<organism evidence="3 4">
    <name type="scientific">Gossypium schwendimanii</name>
    <name type="common">Cotton</name>
    <dbReference type="NCBI Taxonomy" id="34291"/>
    <lineage>
        <taxon>Eukaryota</taxon>
        <taxon>Viridiplantae</taxon>
        <taxon>Streptophyta</taxon>
        <taxon>Embryophyta</taxon>
        <taxon>Tracheophyta</taxon>
        <taxon>Spermatophyta</taxon>
        <taxon>Magnoliopsida</taxon>
        <taxon>eudicotyledons</taxon>
        <taxon>Gunneridae</taxon>
        <taxon>Pentapetalae</taxon>
        <taxon>rosids</taxon>
        <taxon>malvids</taxon>
        <taxon>Malvales</taxon>
        <taxon>Malvaceae</taxon>
        <taxon>Malvoideae</taxon>
        <taxon>Gossypium</taxon>
    </lineage>
</organism>
<comment type="caution">
    <text evidence="3">The sequence shown here is derived from an EMBL/GenBank/DDBJ whole genome shotgun (WGS) entry which is preliminary data.</text>
</comment>
<gene>
    <name evidence="3" type="ORF">Goshw_010485</name>
</gene>
<dbReference type="PANTHER" id="PTHR48200:SF1">
    <property type="entry name" value="AMINOTRANSFERASE-LIKE PLANT MOBILE DOMAIN-CONTAINING PROTEIN"/>
    <property type="match status" value="1"/>
</dbReference>
<feature type="domain" description="DUF7745" evidence="2">
    <location>
        <begin position="138"/>
        <end position="257"/>
    </location>
</feature>
<dbReference type="InterPro" id="IPR056647">
    <property type="entry name" value="DUF7745"/>
</dbReference>
<reference evidence="3 4" key="1">
    <citation type="journal article" date="2019" name="Genome Biol. Evol.">
        <title>Insights into the evolution of the New World diploid cottons (Gossypium, subgenus Houzingenia) based on genome sequencing.</title>
        <authorList>
            <person name="Grover C.E."/>
            <person name="Arick M.A. 2nd"/>
            <person name="Thrash A."/>
            <person name="Conover J.L."/>
            <person name="Sanders W.S."/>
            <person name="Peterson D.G."/>
            <person name="Frelichowski J.E."/>
            <person name="Scheffler J.A."/>
            <person name="Scheffler B.E."/>
            <person name="Wendel J.F."/>
        </authorList>
    </citation>
    <scope>NUCLEOTIDE SEQUENCE [LARGE SCALE GENOMIC DNA]</scope>
    <source>
        <strain evidence="3">1</strain>
        <tissue evidence="3">Leaf</tissue>
    </source>
</reference>
<evidence type="ECO:0000313" key="4">
    <source>
        <dbReference type="Proteomes" id="UP000593576"/>
    </source>
</evidence>
<keyword evidence="4" id="KW-1185">Reference proteome</keyword>
<feature type="coiled-coil region" evidence="1">
    <location>
        <begin position="331"/>
        <end position="377"/>
    </location>
</feature>
<evidence type="ECO:0000313" key="3">
    <source>
        <dbReference type="EMBL" id="MBA0881605.1"/>
    </source>
</evidence>
<feature type="non-terminal residue" evidence="3">
    <location>
        <position position="616"/>
    </location>
</feature>
<name>A0A7J9NE72_GOSSC</name>
<sequence length="616" mass="71804">MEKGFLDKVEDNAAVRTWFETTQQEKGDSLADGYVSELWDFTCISWVAARIKQKGYSKCIPWKSLKDLILTYPDMRKKLDVFALSIYGLVVFPKVLGYVDEAVANLFDRLDKKVDRVSYWVFFKNYSPLKEIVATPRRDDISEKKWMTILQNLQKEDIEWRAPLSLPDEILYICGNFDWVPLLGIWGAVGYAPLLVLRQYRLRQFIPATQGIADCDFSYRDDGYRKKIQEISSVWKQTCQMKRLVVGPMTTPEYNEWWNQVRSRDHVMEEVVVQIREVADHMQALAVQADMLSVKYELESDRGRELALLLRKIRVLVNLETNQPTKHRYGIRSKTKDMDQRKERLEQFQKEMQDQLQQKMKEQLEKIQQKLMEKMVESQGTMMTQLTQLLTGGVDKGKGSVLNVEEGDSEGPIYPPIFTPQHVEPPNPSGTMQMHDAIITWESVENPLPNHNGVNMIGGNMGRKIKEDIAEMKIPLRWVWKKMIERGLFVLDSERSFERVENYYEFHHKEGHEIQECTEFRALVQGMMNDKKMEFYEEVKEDGSICTSESTKVARVAHLVVIISRPKNDEVRTPVMPRIIIKKPATFSYQDSRKVPWNYECNTIVPGKEITEDQGI</sequence>
<dbReference type="AlphaFoldDB" id="A0A7J9NE72"/>
<accession>A0A7J9NE72</accession>
<proteinExistence type="predicted"/>